<gene>
    <name evidence="8" type="ORF">H4R34_005941</name>
</gene>
<dbReference type="Gene3D" id="1.25.10.10">
    <property type="entry name" value="Leucine-rich Repeat Variant"/>
    <property type="match status" value="1"/>
</dbReference>
<evidence type="ECO:0000256" key="5">
    <source>
        <dbReference type="ARBA" id="ARBA00022490"/>
    </source>
</evidence>
<evidence type="ECO:0000313" key="8">
    <source>
        <dbReference type="EMBL" id="KAJ1970822.1"/>
    </source>
</evidence>
<keyword evidence="7" id="KW-0539">Nucleus</keyword>
<evidence type="ECO:0000256" key="3">
    <source>
        <dbReference type="ARBA" id="ARBA00009466"/>
    </source>
</evidence>
<protein>
    <recommendedName>
        <fullName evidence="10">Armadillo-type protein</fullName>
    </recommendedName>
</protein>
<keyword evidence="6" id="KW-0653">Protein transport</keyword>
<reference evidence="8" key="1">
    <citation type="submission" date="2022-07" db="EMBL/GenBank/DDBJ databases">
        <title>Phylogenomic reconstructions and comparative analyses of Kickxellomycotina fungi.</title>
        <authorList>
            <person name="Reynolds N.K."/>
            <person name="Stajich J.E."/>
            <person name="Barry K."/>
            <person name="Grigoriev I.V."/>
            <person name="Crous P."/>
            <person name="Smith M.E."/>
        </authorList>
    </citation>
    <scope>NUCLEOTIDE SEQUENCE</scope>
    <source>
        <strain evidence="8">RSA 567</strain>
    </source>
</reference>
<dbReference type="GO" id="GO:0005643">
    <property type="term" value="C:nuclear pore"/>
    <property type="evidence" value="ECO:0007669"/>
    <property type="project" value="TreeGrafter"/>
</dbReference>
<dbReference type="OrthoDB" id="244158at2759"/>
<sequence length="498" mass="55263">MAEPARALPSVAELEGLCGILYQSAKSDERAHAQRELTYFFPTFTKSDLSLSEPNAPGKSPGTQTLAMAMGSATAPYTAANSGAADLQGLQAFFATQPVATATNIDISSKVGASVPISTDPTVKTPLDATERLLSFLSASTSPYAHFFVAARLTPLFLQYFSGFSAEAKLEARNYLLNFLASRPDRPAFTTTAITQVLTTVTKLAWFDAVSFRMISADVDKWMDQGPAHQALALHVLSLFVEEINQESASRFLAKQRKMMVHFRDSQLLKIFEMGYNALQSTVTAQPAPPYNQVAPLMRYSLQLIQACLRFDFVGFCPDESAEDNSALQLPIAWKHLVQKPQFLDTFFTAYRKVEPGLATQTIECLTLLFCIRRSFFTEETRQTYLKEVLQGLTDIMTSGHGFNDPDTFLALCRLLARFRAVYTFAEMDDWPELLMFLERTATVCGQGLLNWQYCPLAIHPILAFWAKVCSTRSKDTKLLALLKDIAQKLLAAYIDGS</sequence>
<name>A0A9W8AVL7_9FUNG</name>
<accession>A0A9W8AVL7</accession>
<evidence type="ECO:0000256" key="2">
    <source>
        <dbReference type="ARBA" id="ARBA00004496"/>
    </source>
</evidence>
<keyword evidence="5" id="KW-0963">Cytoplasm</keyword>
<dbReference type="GO" id="GO:0005737">
    <property type="term" value="C:cytoplasm"/>
    <property type="evidence" value="ECO:0007669"/>
    <property type="project" value="UniProtKB-SubCell"/>
</dbReference>
<dbReference type="Proteomes" id="UP001151582">
    <property type="component" value="Unassembled WGS sequence"/>
</dbReference>
<comment type="subcellular location">
    <subcellularLocation>
        <location evidence="2">Cytoplasm</location>
    </subcellularLocation>
    <subcellularLocation>
        <location evidence="1">Nucleus</location>
    </subcellularLocation>
</comment>
<dbReference type="GO" id="GO:0006611">
    <property type="term" value="P:protein export from nucleus"/>
    <property type="evidence" value="ECO:0007669"/>
    <property type="project" value="TreeGrafter"/>
</dbReference>
<proteinExistence type="inferred from homology"/>
<dbReference type="EMBL" id="JANBQB010001612">
    <property type="protein sequence ID" value="KAJ1970822.1"/>
    <property type="molecule type" value="Genomic_DNA"/>
</dbReference>
<evidence type="ECO:0000256" key="4">
    <source>
        <dbReference type="ARBA" id="ARBA00022448"/>
    </source>
</evidence>
<dbReference type="InterPro" id="IPR044189">
    <property type="entry name" value="XPO4/7-like"/>
</dbReference>
<dbReference type="AlphaFoldDB" id="A0A9W8AVL7"/>
<evidence type="ECO:0008006" key="10">
    <source>
        <dbReference type="Google" id="ProtNLM"/>
    </source>
</evidence>
<dbReference type="GO" id="GO:0005049">
    <property type="term" value="F:nuclear export signal receptor activity"/>
    <property type="evidence" value="ECO:0007669"/>
    <property type="project" value="InterPro"/>
</dbReference>
<dbReference type="SUPFAM" id="SSF48371">
    <property type="entry name" value="ARM repeat"/>
    <property type="match status" value="1"/>
</dbReference>
<comment type="caution">
    <text evidence="8">The sequence shown here is derived from an EMBL/GenBank/DDBJ whole genome shotgun (WGS) entry which is preliminary data.</text>
</comment>
<comment type="similarity">
    <text evidence="3">Belongs to the exportin family.</text>
</comment>
<dbReference type="InterPro" id="IPR011989">
    <property type="entry name" value="ARM-like"/>
</dbReference>
<dbReference type="PANTHER" id="PTHR12596:SF2">
    <property type="entry name" value="EXPORTIN-7 ISOFORM X1"/>
    <property type="match status" value="1"/>
</dbReference>
<keyword evidence="4" id="KW-0813">Transport</keyword>
<organism evidence="8 9">
    <name type="scientific">Dimargaris verticillata</name>
    <dbReference type="NCBI Taxonomy" id="2761393"/>
    <lineage>
        <taxon>Eukaryota</taxon>
        <taxon>Fungi</taxon>
        <taxon>Fungi incertae sedis</taxon>
        <taxon>Zoopagomycota</taxon>
        <taxon>Kickxellomycotina</taxon>
        <taxon>Dimargaritomycetes</taxon>
        <taxon>Dimargaritales</taxon>
        <taxon>Dimargaritaceae</taxon>
        <taxon>Dimargaris</taxon>
    </lineage>
</organism>
<evidence type="ECO:0000256" key="1">
    <source>
        <dbReference type="ARBA" id="ARBA00004123"/>
    </source>
</evidence>
<dbReference type="PANTHER" id="PTHR12596">
    <property type="entry name" value="EXPORTIN 4,7-RELATED"/>
    <property type="match status" value="1"/>
</dbReference>
<feature type="non-terminal residue" evidence="8">
    <location>
        <position position="498"/>
    </location>
</feature>
<evidence type="ECO:0000256" key="7">
    <source>
        <dbReference type="ARBA" id="ARBA00023242"/>
    </source>
</evidence>
<dbReference type="InterPro" id="IPR016024">
    <property type="entry name" value="ARM-type_fold"/>
</dbReference>
<evidence type="ECO:0000256" key="6">
    <source>
        <dbReference type="ARBA" id="ARBA00022927"/>
    </source>
</evidence>
<evidence type="ECO:0000313" key="9">
    <source>
        <dbReference type="Proteomes" id="UP001151582"/>
    </source>
</evidence>
<keyword evidence="9" id="KW-1185">Reference proteome</keyword>